<protein>
    <submittedName>
        <fullName evidence="1">Uncharacterized protein</fullName>
    </submittedName>
</protein>
<reference evidence="1" key="1">
    <citation type="journal article" date="2015" name="Nature">
        <title>Complex archaea that bridge the gap between prokaryotes and eukaryotes.</title>
        <authorList>
            <person name="Spang A."/>
            <person name="Saw J.H."/>
            <person name="Jorgensen S.L."/>
            <person name="Zaremba-Niedzwiedzka K."/>
            <person name="Martijn J."/>
            <person name="Lind A.E."/>
            <person name="van Eijk R."/>
            <person name="Schleper C."/>
            <person name="Guy L."/>
            <person name="Ettema T.J."/>
        </authorList>
    </citation>
    <scope>NUCLEOTIDE SEQUENCE</scope>
</reference>
<evidence type="ECO:0000313" key="1">
    <source>
        <dbReference type="EMBL" id="KKN77016.1"/>
    </source>
</evidence>
<sequence length="79" mass="9357">MKEFINLLKTEKCRKGRTEWKYKDVTIKQKAILLRKKINEDDINELDRGTARLLIAKIFEEELQIAPYKSITNSLENCD</sequence>
<organism evidence="1">
    <name type="scientific">marine sediment metagenome</name>
    <dbReference type="NCBI Taxonomy" id="412755"/>
    <lineage>
        <taxon>unclassified sequences</taxon>
        <taxon>metagenomes</taxon>
        <taxon>ecological metagenomes</taxon>
    </lineage>
</organism>
<dbReference type="AlphaFoldDB" id="A0A0F9VU72"/>
<accession>A0A0F9VU72</accession>
<proteinExistence type="predicted"/>
<gene>
    <name evidence="1" type="ORF">LCGC14_0365080</name>
</gene>
<name>A0A0F9VU72_9ZZZZ</name>
<comment type="caution">
    <text evidence="1">The sequence shown here is derived from an EMBL/GenBank/DDBJ whole genome shotgun (WGS) entry which is preliminary data.</text>
</comment>
<dbReference type="EMBL" id="LAZR01000286">
    <property type="protein sequence ID" value="KKN77016.1"/>
    <property type="molecule type" value="Genomic_DNA"/>
</dbReference>